<dbReference type="GO" id="GO:0006646">
    <property type="term" value="P:phosphatidylethanolamine biosynthetic process"/>
    <property type="evidence" value="ECO:0007669"/>
    <property type="project" value="TreeGrafter"/>
</dbReference>
<dbReference type="AlphaFoldDB" id="L1LAT6"/>
<keyword evidence="2" id="KW-0808">Transferase</keyword>
<gene>
    <name evidence="2" type="ORF">BEWA_049080</name>
</gene>
<reference evidence="2 3" key="1">
    <citation type="journal article" date="2012" name="BMC Genomics">
        <title>Comparative genomic analysis and phylogenetic position of Theileria equi.</title>
        <authorList>
            <person name="Kappmeyer L.S."/>
            <person name="Thiagarajan M."/>
            <person name="Herndon D.R."/>
            <person name="Ramsay J.D."/>
            <person name="Caler E."/>
            <person name="Djikeng A."/>
            <person name="Gillespie J.J."/>
            <person name="Lau A.O."/>
            <person name="Roalson E.H."/>
            <person name="Silva J.C."/>
            <person name="Silva M.G."/>
            <person name="Suarez C.E."/>
            <person name="Ueti M.W."/>
            <person name="Nene V.M."/>
            <person name="Mealey R.H."/>
            <person name="Knowles D.P."/>
            <person name="Brayton K.A."/>
        </authorList>
    </citation>
    <scope>NUCLEOTIDE SEQUENCE [LARGE SCALE GENOMIC DNA]</scope>
    <source>
        <strain evidence="2 3">WA</strain>
    </source>
</reference>
<dbReference type="eggNOG" id="KOG2686">
    <property type="taxonomic scope" value="Eukaryota"/>
</dbReference>
<dbReference type="Gene3D" id="3.30.200.20">
    <property type="entry name" value="Phosphorylase Kinase, domain 1"/>
    <property type="match status" value="1"/>
</dbReference>
<dbReference type="Pfam" id="PF01633">
    <property type="entry name" value="Choline_kinase"/>
    <property type="match status" value="1"/>
</dbReference>
<dbReference type="KEGG" id="beq:BEWA_049080"/>
<name>L1LAT6_THEEQ</name>
<dbReference type="Proteomes" id="UP000031512">
    <property type="component" value="Unassembled WGS sequence"/>
</dbReference>
<evidence type="ECO:0000313" key="2">
    <source>
        <dbReference type="EMBL" id="EKX72441.1"/>
    </source>
</evidence>
<sequence>MVSECLSPNTLMSNATAASSYMVKVDDSDELKDICIKYVPFWDKFGHGDIQVHKITSAMTNRVYRVQVLEPRKDSLGAHKVLLRLVYPDELVSFDMECQNEVLELLSSHEFSPRLVAAFPGGRIEQWLDGYILCTGSLQNISLLTSVAAILGKFHRTVSVVAKPSWSRKPMVDRIVERWLPHVKVAVQKCGMDVDVDKLYRAFDVYKKVIAKHSETSQSFSNKVVFCHNDLHIKNIVATYTGLRFIDFDYAGFNYAGYDVANFFADMPFCYVDQSPSFRVDESLELSRDLKVLFASVYLSAATGSNVLPSDSETIDEFLKSVEIHTLGPVLLWSLWGILLAARPDVDSDFDYLSYSKVKFSLFGKVLEESGLGYAL</sequence>
<keyword evidence="3" id="KW-1185">Reference proteome</keyword>
<organism evidence="2 3">
    <name type="scientific">Theileria equi strain WA</name>
    <dbReference type="NCBI Taxonomy" id="1537102"/>
    <lineage>
        <taxon>Eukaryota</taxon>
        <taxon>Sar</taxon>
        <taxon>Alveolata</taxon>
        <taxon>Apicomplexa</taxon>
        <taxon>Aconoidasida</taxon>
        <taxon>Piroplasmida</taxon>
        <taxon>Theileriidae</taxon>
        <taxon>Theileria</taxon>
    </lineage>
</organism>
<dbReference type="VEuPathDB" id="PiroplasmaDB:BEWA_049080"/>
<comment type="caution">
    <text evidence="2">The sequence shown here is derived from an EMBL/GenBank/DDBJ whole genome shotgun (WGS) entry which is preliminary data.</text>
</comment>
<comment type="similarity">
    <text evidence="1">Belongs to the choline/ethanolamine kinase family.</text>
</comment>
<dbReference type="InterPro" id="IPR011009">
    <property type="entry name" value="Kinase-like_dom_sf"/>
</dbReference>
<dbReference type="GO" id="GO:0004305">
    <property type="term" value="F:ethanolamine kinase activity"/>
    <property type="evidence" value="ECO:0007669"/>
    <property type="project" value="UniProtKB-EC"/>
</dbReference>
<dbReference type="PANTHER" id="PTHR22603:SF93">
    <property type="entry name" value="RE24176P"/>
    <property type="match status" value="1"/>
</dbReference>
<dbReference type="EC" id="2.7.1.82" evidence="2"/>
<dbReference type="RefSeq" id="XP_004831893.1">
    <property type="nucleotide sequence ID" value="XM_004831836.1"/>
</dbReference>
<dbReference type="OrthoDB" id="359566at2759"/>
<dbReference type="PANTHER" id="PTHR22603">
    <property type="entry name" value="CHOLINE/ETHANOALAMINE KINASE"/>
    <property type="match status" value="1"/>
</dbReference>
<keyword evidence="2" id="KW-0418">Kinase</keyword>
<accession>L1LAT6</accession>
<dbReference type="CDD" id="cd14021">
    <property type="entry name" value="ChoK-like_euk"/>
    <property type="match status" value="1"/>
</dbReference>
<dbReference type="STRING" id="1537102.L1LAT6"/>
<dbReference type="GeneID" id="15803990"/>
<evidence type="ECO:0000256" key="1">
    <source>
        <dbReference type="ARBA" id="ARBA00038211"/>
    </source>
</evidence>
<evidence type="ECO:0000313" key="3">
    <source>
        <dbReference type="Proteomes" id="UP000031512"/>
    </source>
</evidence>
<dbReference type="GO" id="GO:0005737">
    <property type="term" value="C:cytoplasm"/>
    <property type="evidence" value="ECO:0007669"/>
    <property type="project" value="TreeGrafter"/>
</dbReference>
<dbReference type="SUPFAM" id="SSF56112">
    <property type="entry name" value="Protein kinase-like (PK-like)"/>
    <property type="match status" value="1"/>
</dbReference>
<dbReference type="EMBL" id="ACOU01000007">
    <property type="protein sequence ID" value="EKX72441.1"/>
    <property type="molecule type" value="Genomic_DNA"/>
</dbReference>
<dbReference type="GO" id="GO:0004103">
    <property type="term" value="F:choline kinase activity"/>
    <property type="evidence" value="ECO:0007669"/>
    <property type="project" value="TreeGrafter"/>
</dbReference>
<protein>
    <submittedName>
        <fullName evidence="2">Choline/ethanolamine kinase, putative</fullName>
        <ecNumber evidence="2">2.7.1.82</ecNumber>
    </submittedName>
</protein>
<proteinExistence type="inferred from homology"/>
<dbReference type="Gene3D" id="3.90.1200.10">
    <property type="match status" value="1"/>
</dbReference>